<reference evidence="3" key="1">
    <citation type="submission" date="2013-05" db="EMBL/GenBank/DDBJ databases">
        <title>The Genome sequence of Mucor circinelloides f. circinelloides 1006PhL.</title>
        <authorList>
            <consortium name="The Broad Institute Genomics Platform"/>
            <person name="Cuomo C."/>
            <person name="Earl A."/>
            <person name="Findley K."/>
            <person name="Lee S.C."/>
            <person name="Walker B."/>
            <person name="Young S."/>
            <person name="Zeng Q."/>
            <person name="Gargeya S."/>
            <person name="Fitzgerald M."/>
            <person name="Haas B."/>
            <person name="Abouelleil A."/>
            <person name="Allen A.W."/>
            <person name="Alvarado L."/>
            <person name="Arachchi H.M."/>
            <person name="Berlin A.M."/>
            <person name="Chapman S.B."/>
            <person name="Gainer-Dewar J."/>
            <person name="Goldberg J."/>
            <person name="Griggs A."/>
            <person name="Gujja S."/>
            <person name="Hansen M."/>
            <person name="Howarth C."/>
            <person name="Imamovic A."/>
            <person name="Ireland A."/>
            <person name="Larimer J."/>
            <person name="McCowan C."/>
            <person name="Murphy C."/>
            <person name="Pearson M."/>
            <person name="Poon T.W."/>
            <person name="Priest M."/>
            <person name="Roberts A."/>
            <person name="Saif S."/>
            <person name="Shea T."/>
            <person name="Sisk P."/>
            <person name="Sykes S."/>
            <person name="Wortman J."/>
            <person name="Nusbaum C."/>
            <person name="Birren B."/>
        </authorList>
    </citation>
    <scope>NUCLEOTIDE SEQUENCE [LARGE SCALE GENOMIC DNA]</scope>
    <source>
        <strain evidence="3">1006PhL</strain>
    </source>
</reference>
<feature type="compositionally biased region" description="Low complexity" evidence="1">
    <location>
        <begin position="306"/>
        <end position="326"/>
    </location>
</feature>
<dbReference type="OrthoDB" id="2251633at2759"/>
<feature type="region of interest" description="Disordered" evidence="1">
    <location>
        <begin position="607"/>
        <end position="705"/>
    </location>
</feature>
<feature type="compositionally biased region" description="Low complexity" evidence="1">
    <location>
        <begin position="117"/>
        <end position="128"/>
    </location>
</feature>
<evidence type="ECO:0000313" key="2">
    <source>
        <dbReference type="EMBL" id="EPB90113.1"/>
    </source>
</evidence>
<feature type="compositionally biased region" description="Polar residues" evidence="1">
    <location>
        <begin position="621"/>
        <end position="631"/>
    </location>
</feature>
<feature type="compositionally biased region" description="Basic and acidic residues" evidence="1">
    <location>
        <begin position="445"/>
        <end position="465"/>
    </location>
</feature>
<feature type="compositionally biased region" description="Acidic residues" evidence="1">
    <location>
        <begin position="609"/>
        <end position="618"/>
    </location>
</feature>
<feature type="compositionally biased region" description="Polar residues" evidence="1">
    <location>
        <begin position="352"/>
        <end position="361"/>
    </location>
</feature>
<feature type="region of interest" description="Disordered" evidence="1">
    <location>
        <begin position="878"/>
        <end position="920"/>
    </location>
</feature>
<feature type="compositionally biased region" description="Basic and acidic residues" evidence="1">
    <location>
        <begin position="278"/>
        <end position="289"/>
    </location>
</feature>
<feature type="compositionally biased region" description="Pro residues" evidence="1">
    <location>
        <begin position="733"/>
        <end position="757"/>
    </location>
</feature>
<evidence type="ECO:0000313" key="3">
    <source>
        <dbReference type="Proteomes" id="UP000014254"/>
    </source>
</evidence>
<gene>
    <name evidence="2" type="ORF">HMPREF1544_03089</name>
</gene>
<feature type="compositionally biased region" description="Polar residues" evidence="1">
    <location>
        <begin position="667"/>
        <end position="702"/>
    </location>
</feature>
<feature type="region of interest" description="Disordered" evidence="1">
    <location>
        <begin position="733"/>
        <end position="771"/>
    </location>
</feature>
<feature type="compositionally biased region" description="Acidic residues" evidence="1">
    <location>
        <begin position="330"/>
        <end position="341"/>
    </location>
</feature>
<protein>
    <submittedName>
        <fullName evidence="2">Uncharacterized protein</fullName>
    </submittedName>
</protein>
<dbReference type="EMBL" id="KE123925">
    <property type="protein sequence ID" value="EPB90113.1"/>
    <property type="molecule type" value="Genomic_DNA"/>
</dbReference>
<accession>S2K453</accession>
<dbReference type="AlphaFoldDB" id="S2K453"/>
<sequence length="930" mass="102607">MADPFRVKPTGKSWADIVEEDEQSDLSISQQEEYPSDTKESTEVTDAAPLVDSHAVSTTPSDQQTEIKESCVEQHHQNDTAPQEPAKVEEKPTPTGSKASKWASAPSEPRGQPKWQSSTSSTATSGSTDGLKVGTKASKWADAPETPSRSRYDNNHHGRHDNYSRYGGNDDYHGRNDRYNGLRRNNRWQEDAPSGGRLNRSAFEEDDSRNGGFNNKANFSREKRYQEYHNLTSEETAARDETPEHKKAIESWNAYRPPAEENEDTAKQLVEAASEVEQTVKGDSAKEQESVPTVQQDSSVEKEVSPKAVKSTVSSSPSLKPVSSFSWADDMPEDNSDDDSEYPIPEDWIKPTATTNANTAEVQEPSAAPQDAVNDIKEPTTDNLSAKLDQEATADVWNAPPAEPSQSTWDTDPVDTAPAREATAATVPTEAPKEEKPTYTWGSLDDYKEPVIADTKPNDKEEKETNIAAWNSDKLPEESEENATAATIQNEKPSWNQPNEEQPSWTQSTEQEKPSWGQSTEEQPSWNQSAEVSWNQTTETSWKQSDKEESTASTKVQEQEPKPTYTWGALDDYKEPEVIAKPEVEFVSISKEDEEAAISAWNSIKLPEEPELKEEEPQEPVNNAPSWNSVAQEPEPVKAEPSWNAKSEEPSWDTAAQATSWGAVEQPSWSEPFTTIEPNAQQQQQDWSTSSFQEASSVTSKSSIKDTWKNKLPTVVDDNVGGWKSFAETVAAPPEPVAAPPEPVAAPPEPVAAPPEPVFKKTERGSAASKWKHDRYNGAELLYPKPSQKKPHNLSFKLNDFKEATDNEVHFRLKDIQAQDSPKISIKDDASDRQITGQDIVLRLSDLTAGRPLNSALQQQGPKEVVLSLSELNKGRQGAPAIVSSSQAPVSNVDSSPSSSSEPQDIVYRLSDLGGKDKANGPLDITLKLF</sequence>
<dbReference type="InParanoid" id="S2K453"/>
<feature type="compositionally biased region" description="Polar residues" evidence="1">
    <location>
        <begin position="55"/>
        <end position="64"/>
    </location>
</feature>
<feature type="compositionally biased region" description="Basic and acidic residues" evidence="1">
    <location>
        <begin position="65"/>
        <end position="78"/>
    </location>
</feature>
<feature type="compositionally biased region" description="Low complexity" evidence="1">
    <location>
        <begin position="416"/>
        <end position="430"/>
    </location>
</feature>
<feature type="compositionally biased region" description="Basic and acidic residues" evidence="1">
    <location>
        <begin position="236"/>
        <end position="249"/>
    </location>
</feature>
<evidence type="ECO:0000256" key="1">
    <source>
        <dbReference type="SAM" id="MobiDB-lite"/>
    </source>
</evidence>
<feature type="compositionally biased region" description="Polar residues" evidence="1">
    <location>
        <begin position="516"/>
        <end position="543"/>
    </location>
</feature>
<feature type="compositionally biased region" description="Polar residues" evidence="1">
    <location>
        <begin position="482"/>
        <end position="509"/>
    </location>
</feature>
<feature type="compositionally biased region" description="Basic and acidic residues" evidence="1">
    <location>
        <begin position="148"/>
        <end position="180"/>
    </location>
</feature>
<dbReference type="VEuPathDB" id="FungiDB:HMPREF1544_03089"/>
<name>S2K453_MUCC1</name>
<keyword evidence="3" id="KW-1185">Reference proteome</keyword>
<dbReference type="OMA" id="QQDSWPA"/>
<dbReference type="Proteomes" id="UP000014254">
    <property type="component" value="Unassembled WGS sequence"/>
</dbReference>
<feature type="region of interest" description="Disordered" evidence="1">
    <location>
        <begin position="1"/>
        <end position="569"/>
    </location>
</feature>
<organism evidence="2 3">
    <name type="scientific">Mucor circinelloides f. circinelloides (strain 1006PhL)</name>
    <name type="common">Mucormycosis agent</name>
    <name type="synonym">Calyptromyces circinelloides</name>
    <dbReference type="NCBI Taxonomy" id="1220926"/>
    <lineage>
        <taxon>Eukaryota</taxon>
        <taxon>Fungi</taxon>
        <taxon>Fungi incertae sedis</taxon>
        <taxon>Mucoromycota</taxon>
        <taxon>Mucoromycotina</taxon>
        <taxon>Mucoromycetes</taxon>
        <taxon>Mucorales</taxon>
        <taxon>Mucorineae</taxon>
        <taxon>Mucoraceae</taxon>
        <taxon>Mucor</taxon>
    </lineage>
</organism>
<feature type="compositionally biased region" description="Low complexity" evidence="1">
    <location>
        <begin position="889"/>
        <end position="901"/>
    </location>
</feature>
<proteinExistence type="predicted"/>